<dbReference type="PROSITE" id="PS00550">
    <property type="entry name" value="HEMERYTHRINS"/>
    <property type="match status" value="1"/>
</dbReference>
<comment type="similarity">
    <text evidence="1">Belongs to the hemerythrin family.</text>
</comment>
<dbReference type="InterPro" id="IPR016131">
    <property type="entry name" value="Haemerythrin_Fe_BS"/>
</dbReference>
<evidence type="ECO:0000313" key="7">
    <source>
        <dbReference type="Proteomes" id="UP001169066"/>
    </source>
</evidence>
<protein>
    <submittedName>
        <fullName evidence="6">Hemerythrin family protein</fullName>
    </submittedName>
</protein>
<dbReference type="Proteomes" id="UP001169066">
    <property type="component" value="Unassembled WGS sequence"/>
</dbReference>
<organism evidence="6 7">
    <name type="scientific">Sulfurovum xiamenensis</name>
    <dbReference type="NCBI Taxonomy" id="3019066"/>
    <lineage>
        <taxon>Bacteria</taxon>
        <taxon>Pseudomonadati</taxon>
        <taxon>Campylobacterota</taxon>
        <taxon>Epsilonproteobacteria</taxon>
        <taxon>Campylobacterales</taxon>
        <taxon>Sulfurovaceae</taxon>
        <taxon>Sulfurovum</taxon>
    </lineage>
</organism>
<reference evidence="6" key="1">
    <citation type="submission" date="2023-01" db="EMBL/GenBank/DDBJ databases">
        <title>Sulfurovum sp. XTW-4 genome assembly.</title>
        <authorList>
            <person name="Wang J."/>
        </authorList>
    </citation>
    <scope>NUCLEOTIDE SEQUENCE</scope>
    <source>
        <strain evidence="6">XTW-4</strain>
    </source>
</reference>
<keyword evidence="7" id="KW-1185">Reference proteome</keyword>
<evidence type="ECO:0000256" key="4">
    <source>
        <dbReference type="ARBA" id="ARBA00023004"/>
    </source>
</evidence>
<dbReference type="Gene3D" id="1.20.120.50">
    <property type="entry name" value="Hemerythrin-like"/>
    <property type="match status" value="1"/>
</dbReference>
<keyword evidence="4" id="KW-0408">Iron</keyword>
<feature type="domain" description="Hemerythrin-like" evidence="5">
    <location>
        <begin position="20"/>
        <end position="124"/>
    </location>
</feature>
<proteinExistence type="inferred from homology"/>
<dbReference type="RefSeq" id="WP_289401097.1">
    <property type="nucleotide sequence ID" value="NZ_JAQIBC010000001.1"/>
</dbReference>
<dbReference type="InterPro" id="IPR012827">
    <property type="entry name" value="Hemerythrin_metal-bd"/>
</dbReference>
<dbReference type="InterPro" id="IPR035938">
    <property type="entry name" value="Hemerythrin-like_sf"/>
</dbReference>
<dbReference type="InterPro" id="IPR012312">
    <property type="entry name" value="Hemerythrin-like"/>
</dbReference>
<dbReference type="PANTHER" id="PTHR37164:SF1">
    <property type="entry name" value="BACTERIOHEMERYTHRIN"/>
    <property type="match status" value="1"/>
</dbReference>
<dbReference type="InterPro" id="IPR050669">
    <property type="entry name" value="Hemerythrin"/>
</dbReference>
<keyword evidence="2" id="KW-0813">Transport</keyword>
<evidence type="ECO:0000256" key="2">
    <source>
        <dbReference type="ARBA" id="ARBA00022621"/>
    </source>
</evidence>
<evidence type="ECO:0000256" key="1">
    <source>
        <dbReference type="ARBA" id="ARBA00010587"/>
    </source>
</evidence>
<evidence type="ECO:0000259" key="5">
    <source>
        <dbReference type="Pfam" id="PF01814"/>
    </source>
</evidence>
<dbReference type="PANTHER" id="PTHR37164">
    <property type="entry name" value="BACTERIOHEMERYTHRIN"/>
    <property type="match status" value="1"/>
</dbReference>
<dbReference type="Pfam" id="PF01814">
    <property type="entry name" value="Hemerythrin"/>
    <property type="match status" value="1"/>
</dbReference>
<dbReference type="SUPFAM" id="SSF47188">
    <property type="entry name" value="Hemerythrin-like"/>
    <property type="match status" value="1"/>
</dbReference>
<name>A0ABT7QPE3_9BACT</name>
<evidence type="ECO:0000313" key="6">
    <source>
        <dbReference type="EMBL" id="MDM5262947.1"/>
    </source>
</evidence>
<comment type="caution">
    <text evidence="6">The sequence shown here is derived from an EMBL/GenBank/DDBJ whole genome shotgun (WGS) entry which is preliminary data.</text>
</comment>
<sequence length="133" mass="16116">MLIKDKEIQHVSNDMMNILHEEEIRIINEFHDAVVAKESDKIDELFKVVQFDVEDHFSTEEAMMEESKFYAMQMHKSEHDTMRQKLDKLQKNWESHRDPEEIQRFLEDEFKHWLVLHVARWDSETAMHLGDSM</sequence>
<evidence type="ECO:0000256" key="3">
    <source>
        <dbReference type="ARBA" id="ARBA00022723"/>
    </source>
</evidence>
<gene>
    <name evidence="6" type="ORF">PF327_01920</name>
</gene>
<dbReference type="EMBL" id="JAQIBC010000001">
    <property type="protein sequence ID" value="MDM5262947.1"/>
    <property type="molecule type" value="Genomic_DNA"/>
</dbReference>
<dbReference type="CDD" id="cd12107">
    <property type="entry name" value="Hemerythrin"/>
    <property type="match status" value="1"/>
</dbReference>
<dbReference type="NCBIfam" id="TIGR02481">
    <property type="entry name" value="hemeryth_dom"/>
    <property type="match status" value="1"/>
</dbReference>
<keyword evidence="2" id="KW-0561">Oxygen transport</keyword>
<keyword evidence="3" id="KW-0479">Metal-binding</keyword>
<accession>A0ABT7QPE3</accession>